<reference evidence="2" key="1">
    <citation type="journal article" date="2022" name="bioRxiv">
        <title>Sequencing and chromosome-scale assembly of the giantPleurodeles waltlgenome.</title>
        <authorList>
            <person name="Brown T."/>
            <person name="Elewa A."/>
            <person name="Iarovenko S."/>
            <person name="Subramanian E."/>
            <person name="Araus A.J."/>
            <person name="Petzold A."/>
            <person name="Susuki M."/>
            <person name="Suzuki K.-i.T."/>
            <person name="Hayashi T."/>
            <person name="Toyoda A."/>
            <person name="Oliveira C."/>
            <person name="Osipova E."/>
            <person name="Leigh N.D."/>
            <person name="Simon A."/>
            <person name="Yun M.H."/>
        </authorList>
    </citation>
    <scope>NUCLEOTIDE SEQUENCE</scope>
    <source>
        <strain evidence="2">20211129_DDA</strain>
        <tissue evidence="2">Liver</tissue>
    </source>
</reference>
<dbReference type="AlphaFoldDB" id="A0AAV7NN95"/>
<protein>
    <submittedName>
        <fullName evidence="2">Uncharacterized protein</fullName>
    </submittedName>
</protein>
<name>A0AAV7NN95_PLEWA</name>
<gene>
    <name evidence="2" type="ORF">NDU88_005606</name>
</gene>
<evidence type="ECO:0000313" key="2">
    <source>
        <dbReference type="EMBL" id="KAJ1117406.1"/>
    </source>
</evidence>
<proteinExistence type="predicted"/>
<feature type="region of interest" description="Disordered" evidence="1">
    <location>
        <begin position="1"/>
        <end position="23"/>
    </location>
</feature>
<sequence length="95" mass="9973">MCPRGTRTTRTRAGALLGGTPGRGILQDAPGVLPGSFRCVIFPRQPRRTTEQHAHRVGCGYSPNEVDASSEVSLGPPPSQSLGGEAGLEEETPPH</sequence>
<dbReference type="Proteomes" id="UP001066276">
    <property type="component" value="Chromosome 8"/>
</dbReference>
<evidence type="ECO:0000313" key="3">
    <source>
        <dbReference type="Proteomes" id="UP001066276"/>
    </source>
</evidence>
<keyword evidence="3" id="KW-1185">Reference proteome</keyword>
<feature type="region of interest" description="Disordered" evidence="1">
    <location>
        <begin position="47"/>
        <end position="95"/>
    </location>
</feature>
<dbReference type="EMBL" id="JANPWB010000012">
    <property type="protein sequence ID" value="KAJ1117406.1"/>
    <property type="molecule type" value="Genomic_DNA"/>
</dbReference>
<organism evidence="2 3">
    <name type="scientific">Pleurodeles waltl</name>
    <name type="common">Iberian ribbed newt</name>
    <dbReference type="NCBI Taxonomy" id="8319"/>
    <lineage>
        <taxon>Eukaryota</taxon>
        <taxon>Metazoa</taxon>
        <taxon>Chordata</taxon>
        <taxon>Craniata</taxon>
        <taxon>Vertebrata</taxon>
        <taxon>Euteleostomi</taxon>
        <taxon>Amphibia</taxon>
        <taxon>Batrachia</taxon>
        <taxon>Caudata</taxon>
        <taxon>Salamandroidea</taxon>
        <taxon>Salamandridae</taxon>
        <taxon>Pleurodelinae</taxon>
        <taxon>Pleurodeles</taxon>
    </lineage>
</organism>
<feature type="compositionally biased region" description="Low complexity" evidence="1">
    <location>
        <begin position="1"/>
        <end position="15"/>
    </location>
</feature>
<evidence type="ECO:0000256" key="1">
    <source>
        <dbReference type="SAM" id="MobiDB-lite"/>
    </source>
</evidence>
<accession>A0AAV7NN95</accession>
<comment type="caution">
    <text evidence="2">The sequence shown here is derived from an EMBL/GenBank/DDBJ whole genome shotgun (WGS) entry which is preliminary data.</text>
</comment>